<reference evidence="2 3" key="1">
    <citation type="submission" date="2019-07" db="EMBL/GenBank/DDBJ databases">
        <title>Full genome sequence of Sphingomonas sp. 4R-6-7(HKS19).</title>
        <authorList>
            <person name="Im W.-T."/>
        </authorList>
    </citation>
    <scope>NUCLEOTIDE SEQUENCE [LARGE SCALE GENOMIC DNA]</scope>
    <source>
        <strain evidence="2 3">HKS19</strain>
    </source>
</reference>
<feature type="transmembrane region" description="Helical" evidence="1">
    <location>
        <begin position="235"/>
        <end position="257"/>
    </location>
</feature>
<dbReference type="RefSeq" id="WP_146569565.1">
    <property type="nucleotide sequence ID" value="NZ_CP042306.1"/>
</dbReference>
<dbReference type="AlphaFoldDB" id="A0A5B8LEI5"/>
<feature type="transmembrane region" description="Helical" evidence="1">
    <location>
        <begin position="54"/>
        <end position="75"/>
    </location>
</feature>
<evidence type="ECO:0008006" key="4">
    <source>
        <dbReference type="Google" id="ProtNLM"/>
    </source>
</evidence>
<organism evidence="2 3">
    <name type="scientific">Sphingomonas panacisoli</name>
    <dbReference type="NCBI Taxonomy" id="1813879"/>
    <lineage>
        <taxon>Bacteria</taxon>
        <taxon>Pseudomonadati</taxon>
        <taxon>Pseudomonadota</taxon>
        <taxon>Alphaproteobacteria</taxon>
        <taxon>Sphingomonadales</taxon>
        <taxon>Sphingomonadaceae</taxon>
        <taxon>Sphingomonas</taxon>
    </lineage>
</organism>
<feature type="transmembrane region" description="Helical" evidence="1">
    <location>
        <begin position="139"/>
        <end position="169"/>
    </location>
</feature>
<proteinExistence type="predicted"/>
<feature type="transmembrane region" description="Helical" evidence="1">
    <location>
        <begin position="190"/>
        <end position="223"/>
    </location>
</feature>
<dbReference type="KEGG" id="spai:FPZ24_02490"/>
<protein>
    <recommendedName>
        <fullName evidence="4">Glycerophosphoryl diester phosphodiesterase membrane domain-containing protein</fullName>
    </recommendedName>
</protein>
<feature type="transmembrane region" description="Helical" evidence="1">
    <location>
        <begin position="96"/>
        <end position="119"/>
    </location>
</feature>
<accession>A0A5B8LEI5</accession>
<sequence>MVNMGNVWDRTTEFLSENMRALLPVILLAFLIPHTVNTLIKGAAPAVPSALAQGIALICGLIAIWGQLVVIALAFAPDGGRSRAISTATGSLGRAVGAMLILLAATAVLAVPVIATLVANGVDLSTFGSGGMAQANLSGAASVFVSLYSLVLGIVVLVVAVKLALLYPVVVAEGGVAAAIKRAWALSRGIVWKMIGVWLLFVIVYFVALAAITSGIGTVIGLFADMQNPFSVGRIVVAILGGAVTAAFTLIVAAFSAQLYRAVTGRQQGVPAA</sequence>
<keyword evidence="3" id="KW-1185">Reference proteome</keyword>
<dbReference type="EMBL" id="CP042306">
    <property type="protein sequence ID" value="QDZ06481.1"/>
    <property type="molecule type" value="Genomic_DNA"/>
</dbReference>
<keyword evidence="1" id="KW-1133">Transmembrane helix</keyword>
<evidence type="ECO:0000256" key="1">
    <source>
        <dbReference type="SAM" id="Phobius"/>
    </source>
</evidence>
<dbReference type="OrthoDB" id="7585068at2"/>
<evidence type="ECO:0000313" key="2">
    <source>
        <dbReference type="EMBL" id="QDZ06481.1"/>
    </source>
</evidence>
<evidence type="ECO:0000313" key="3">
    <source>
        <dbReference type="Proteomes" id="UP000315673"/>
    </source>
</evidence>
<keyword evidence="1" id="KW-0812">Transmembrane</keyword>
<gene>
    <name evidence="2" type="ORF">FPZ24_02490</name>
</gene>
<name>A0A5B8LEI5_9SPHN</name>
<keyword evidence="1" id="KW-0472">Membrane</keyword>
<dbReference type="Proteomes" id="UP000315673">
    <property type="component" value="Chromosome"/>
</dbReference>